<dbReference type="EMBL" id="QTUB01000001">
    <property type="protein sequence ID" value="REF28142.1"/>
    <property type="molecule type" value="Genomic_DNA"/>
</dbReference>
<feature type="compositionally biased region" description="Low complexity" evidence="1">
    <location>
        <begin position="181"/>
        <end position="201"/>
    </location>
</feature>
<gene>
    <name evidence="2" type="ORF">BDD26_3010</name>
</gene>
<feature type="compositionally biased region" description="Basic residues" evidence="1">
    <location>
        <begin position="220"/>
        <end position="230"/>
    </location>
</feature>
<organism evidence="2 3">
    <name type="scientific">Xenorhabdus cabanillasii</name>
    <dbReference type="NCBI Taxonomy" id="351673"/>
    <lineage>
        <taxon>Bacteria</taxon>
        <taxon>Pseudomonadati</taxon>
        <taxon>Pseudomonadota</taxon>
        <taxon>Gammaproteobacteria</taxon>
        <taxon>Enterobacterales</taxon>
        <taxon>Morganellaceae</taxon>
        <taxon>Xenorhabdus</taxon>
    </lineage>
</organism>
<evidence type="ECO:0000313" key="2">
    <source>
        <dbReference type="EMBL" id="REF28142.1"/>
    </source>
</evidence>
<feature type="region of interest" description="Disordered" evidence="1">
    <location>
        <begin position="120"/>
        <end position="230"/>
    </location>
</feature>
<proteinExistence type="predicted"/>
<protein>
    <submittedName>
        <fullName evidence="2">Uncharacterized protein</fullName>
    </submittedName>
</protein>
<dbReference type="AlphaFoldDB" id="A0A3D9UF98"/>
<dbReference type="RefSeq" id="WP_147299021.1">
    <property type="nucleotide sequence ID" value="NZ_QTUB01000001.1"/>
</dbReference>
<evidence type="ECO:0000256" key="1">
    <source>
        <dbReference type="SAM" id="MobiDB-lite"/>
    </source>
</evidence>
<reference evidence="2 3" key="1">
    <citation type="submission" date="2018-08" db="EMBL/GenBank/DDBJ databases">
        <title>Genomic Encyclopedia of Archaeal and Bacterial Type Strains, Phase II (KMG-II): from individual species to whole genera.</title>
        <authorList>
            <person name="Goeker M."/>
        </authorList>
    </citation>
    <scope>NUCLEOTIDE SEQUENCE [LARGE SCALE GENOMIC DNA]</scope>
    <source>
        <strain evidence="2 3">DSM 17905</strain>
    </source>
</reference>
<dbReference type="Proteomes" id="UP000256294">
    <property type="component" value="Unassembled WGS sequence"/>
</dbReference>
<feature type="compositionally biased region" description="Polar residues" evidence="1">
    <location>
        <begin position="137"/>
        <end position="156"/>
    </location>
</feature>
<feature type="compositionally biased region" description="Pro residues" evidence="1">
    <location>
        <begin position="169"/>
        <end position="180"/>
    </location>
</feature>
<feature type="compositionally biased region" description="Polar residues" evidence="1">
    <location>
        <begin position="207"/>
        <end position="219"/>
    </location>
</feature>
<evidence type="ECO:0000313" key="3">
    <source>
        <dbReference type="Proteomes" id="UP000256294"/>
    </source>
</evidence>
<comment type="caution">
    <text evidence="2">The sequence shown here is derived from an EMBL/GenBank/DDBJ whole genome shotgun (WGS) entry which is preliminary data.</text>
</comment>
<sequence length="230" mass="26159">MISLTTYFEYLHKKRLIGEYTRSPDRIKSLRIIYNDFSQLRIPNEQQMSDDIIRSLLASMGFTQDIPGRYILWSGHPHDINLSIYTFSIIPYLSYRSNEHEALEKFKSLYNTILFSQLQQSSSSAPPPSQEYYEHYTSGNIPGPSNLQQPLTQPRTRNLHRRGFQPAPGRNPPPYEPPPAYSSTPSYDAPPAYDAPPSYDSLGFGQGSSAPSQTGNRSSRGAKHRRGSRR</sequence>
<keyword evidence="3" id="KW-1185">Reference proteome</keyword>
<name>A0A3D9UF98_9GAMM</name>
<accession>A0A3D9UF98</accession>